<dbReference type="Proteomes" id="UP000294575">
    <property type="component" value="Unassembled WGS sequence"/>
</dbReference>
<accession>A0A4R6TRP3</accession>
<evidence type="ECO:0000256" key="2">
    <source>
        <dbReference type="SAM" id="Phobius"/>
    </source>
</evidence>
<evidence type="ECO:0000256" key="1">
    <source>
        <dbReference type="SAM" id="MobiDB-lite"/>
    </source>
</evidence>
<evidence type="ECO:0000313" key="3">
    <source>
        <dbReference type="EMBL" id="TDQ35362.1"/>
    </source>
</evidence>
<organism evidence="3 4">
    <name type="scientific">Thiopseudomonas denitrificans</name>
    <dbReference type="NCBI Taxonomy" id="1501432"/>
    <lineage>
        <taxon>Bacteria</taxon>
        <taxon>Pseudomonadati</taxon>
        <taxon>Pseudomonadota</taxon>
        <taxon>Gammaproteobacteria</taxon>
        <taxon>Pseudomonadales</taxon>
        <taxon>Pseudomonadaceae</taxon>
        <taxon>Thiopseudomonas</taxon>
    </lineage>
</organism>
<sequence length="223" mass="24981">MGMHDRDWYKERYKKTNQQNNPGRAWSNSEKNQWQSKLDAANRKNKTGKLAKNIALFLVLSFASAMAIKVTLGKEDLSVQSFLETLGLGKLLSTAPNGSAWPEKTGYLPGQPVLATEGRGSITIDNRNGKQDAYVQLLQSDSPVRQIYVRRNDSFELTAVTPGTYQLKVLEIQSGQAYKVVEPITLGINRSANSISWDNKTIRLQAESGNLSRERIPKSQMRH</sequence>
<keyword evidence="2" id="KW-0472">Membrane</keyword>
<dbReference type="AlphaFoldDB" id="A0A4R6TRP3"/>
<feature type="transmembrane region" description="Helical" evidence="2">
    <location>
        <begin position="53"/>
        <end position="72"/>
    </location>
</feature>
<protein>
    <submittedName>
        <fullName evidence="3">Uncharacterized protein</fullName>
    </submittedName>
</protein>
<keyword evidence="2" id="KW-1133">Transmembrane helix</keyword>
<feature type="compositionally biased region" description="Basic and acidic residues" evidence="1">
    <location>
        <begin position="1"/>
        <end position="11"/>
    </location>
</feature>
<dbReference type="OrthoDB" id="9779889at2"/>
<dbReference type="RefSeq" id="WP_101495612.1">
    <property type="nucleotide sequence ID" value="NZ_LNJZ01000002.1"/>
</dbReference>
<evidence type="ECO:0000313" key="4">
    <source>
        <dbReference type="Proteomes" id="UP000294575"/>
    </source>
</evidence>
<keyword evidence="4" id="KW-1185">Reference proteome</keyword>
<feature type="compositionally biased region" description="Polar residues" evidence="1">
    <location>
        <begin position="16"/>
        <end position="31"/>
    </location>
</feature>
<feature type="region of interest" description="Disordered" evidence="1">
    <location>
        <begin position="1"/>
        <end position="31"/>
    </location>
</feature>
<gene>
    <name evidence="3" type="ORF">DFQ45_11652</name>
</gene>
<keyword evidence="2" id="KW-0812">Transmembrane</keyword>
<proteinExistence type="predicted"/>
<name>A0A4R6TRP3_9GAMM</name>
<dbReference type="EMBL" id="SNYK01000016">
    <property type="protein sequence ID" value="TDQ35362.1"/>
    <property type="molecule type" value="Genomic_DNA"/>
</dbReference>
<comment type="caution">
    <text evidence="3">The sequence shown here is derived from an EMBL/GenBank/DDBJ whole genome shotgun (WGS) entry which is preliminary data.</text>
</comment>
<reference evidence="3 4" key="1">
    <citation type="submission" date="2019-03" db="EMBL/GenBank/DDBJ databases">
        <title>Genomic Encyclopedia of Type Strains, Phase IV (KMG-IV): sequencing the most valuable type-strain genomes for metagenomic binning, comparative biology and taxonomic classification.</title>
        <authorList>
            <person name="Goeker M."/>
        </authorList>
    </citation>
    <scope>NUCLEOTIDE SEQUENCE [LARGE SCALE GENOMIC DNA]</scope>
    <source>
        <strain evidence="3 4">DSM 28679</strain>
    </source>
</reference>